<dbReference type="GO" id="GO:0005743">
    <property type="term" value="C:mitochondrial inner membrane"/>
    <property type="evidence" value="ECO:0007669"/>
    <property type="project" value="TreeGrafter"/>
</dbReference>
<dbReference type="AlphaFoldDB" id="A0A2D3UN66"/>
<name>A0A2D3UN66_9PEZI</name>
<dbReference type="GO" id="GO:0033615">
    <property type="term" value="P:mitochondrial proton-transporting ATP synthase complex assembly"/>
    <property type="evidence" value="ECO:0007669"/>
    <property type="project" value="TreeGrafter"/>
</dbReference>
<dbReference type="PANTHER" id="PTHR28106">
    <property type="entry name" value="MITOCHONDRIAL ATPASE COMPLEX SUBUNIT ATP10"/>
    <property type="match status" value="1"/>
</dbReference>
<sequence length="356" mass="40927">MQAPSPLCLRAMRLLIHPSRRCYASLPSKPTSTPSPPPPPPPPRAHDAPSAPALRQKIDTQPGFLKRSQGDDDFIPQPLSRPIGMPNPPEAGTNRGLDTRTLSQRRDDFVNYDKHLAKRSRMTKQISKPYFRDWSNLRFSKGKIFKSNERLFRADASLWFPNFYGKTLAKGLERIDRKDGYRGLGRDTVDAMKGKVSVVSIVSSMWAKAQVDTFTSPQQNPELQEVMQRNKDVAQRVWINMEDNWIKWWLLQTFRNNLRKSLSEEEHRRYFMVRRGVSDVMKEAIGLLNDKVGYVYLVDEDCKIRWAGSADAEGGERERMVKSLQRLIQEAKSPKEKRAEVKEQAEEIVDQGAEMK</sequence>
<feature type="region of interest" description="Disordered" evidence="1">
    <location>
        <begin position="22"/>
        <end position="97"/>
    </location>
</feature>
<proteinExistence type="predicted"/>
<dbReference type="EMBL" id="FJUY01000003">
    <property type="protein sequence ID" value="CZT17312.1"/>
    <property type="molecule type" value="Genomic_DNA"/>
</dbReference>
<dbReference type="InterPro" id="IPR007849">
    <property type="entry name" value="ATP10"/>
</dbReference>
<protein>
    <submittedName>
        <fullName evidence="2">Related to F1F0 ATPase complex assembly protein</fullName>
    </submittedName>
</protein>
<organism evidence="2 3">
    <name type="scientific">Ramularia collo-cygni</name>
    <dbReference type="NCBI Taxonomy" id="112498"/>
    <lineage>
        <taxon>Eukaryota</taxon>
        <taxon>Fungi</taxon>
        <taxon>Dikarya</taxon>
        <taxon>Ascomycota</taxon>
        <taxon>Pezizomycotina</taxon>
        <taxon>Dothideomycetes</taxon>
        <taxon>Dothideomycetidae</taxon>
        <taxon>Mycosphaerellales</taxon>
        <taxon>Mycosphaerellaceae</taxon>
        <taxon>Ramularia</taxon>
    </lineage>
</organism>
<feature type="region of interest" description="Disordered" evidence="1">
    <location>
        <begin position="333"/>
        <end position="356"/>
    </location>
</feature>
<dbReference type="GeneID" id="35598353"/>
<feature type="compositionally biased region" description="Pro residues" evidence="1">
    <location>
        <begin position="33"/>
        <end position="43"/>
    </location>
</feature>
<reference evidence="2 3" key="1">
    <citation type="submission" date="2016-03" db="EMBL/GenBank/DDBJ databases">
        <authorList>
            <person name="Ploux O."/>
        </authorList>
    </citation>
    <scope>NUCLEOTIDE SEQUENCE [LARGE SCALE GENOMIC DNA]</scope>
    <source>
        <strain evidence="2 3">URUG2</strain>
    </source>
</reference>
<gene>
    <name evidence="2" type="ORF">RCC_03146</name>
</gene>
<dbReference type="STRING" id="112498.A0A2D3UN66"/>
<dbReference type="Pfam" id="PF05176">
    <property type="entry name" value="ATP-synt_10"/>
    <property type="match status" value="1"/>
</dbReference>
<feature type="compositionally biased region" description="Basic and acidic residues" evidence="1">
    <location>
        <begin position="333"/>
        <end position="345"/>
    </location>
</feature>
<evidence type="ECO:0000313" key="3">
    <source>
        <dbReference type="Proteomes" id="UP000225277"/>
    </source>
</evidence>
<dbReference type="RefSeq" id="XP_023624205.1">
    <property type="nucleotide sequence ID" value="XM_023768437.1"/>
</dbReference>
<accession>A0A2D3UN66</accession>
<evidence type="ECO:0000313" key="2">
    <source>
        <dbReference type="EMBL" id="CZT17312.1"/>
    </source>
</evidence>
<keyword evidence="3" id="KW-1185">Reference proteome</keyword>
<evidence type="ECO:0000256" key="1">
    <source>
        <dbReference type="SAM" id="MobiDB-lite"/>
    </source>
</evidence>
<dbReference type="OrthoDB" id="17089at2759"/>
<dbReference type="Proteomes" id="UP000225277">
    <property type="component" value="Unassembled WGS sequence"/>
</dbReference>
<dbReference type="PANTHER" id="PTHR28106:SF1">
    <property type="entry name" value="MITOCHONDRIAL ATPASE COMPLEX SUBUNIT ATP10"/>
    <property type="match status" value="1"/>
</dbReference>